<dbReference type="GO" id="GO:0016301">
    <property type="term" value="F:kinase activity"/>
    <property type="evidence" value="ECO:0007669"/>
    <property type="project" value="UniProtKB-KW"/>
</dbReference>
<organism evidence="2 3">
    <name type="scientific">Theobroma cacao</name>
    <name type="common">Cacao</name>
    <name type="synonym">Cocoa</name>
    <dbReference type="NCBI Taxonomy" id="3641"/>
    <lineage>
        <taxon>Eukaryota</taxon>
        <taxon>Viridiplantae</taxon>
        <taxon>Streptophyta</taxon>
        <taxon>Embryophyta</taxon>
        <taxon>Tracheophyta</taxon>
        <taxon>Spermatophyta</taxon>
        <taxon>Magnoliopsida</taxon>
        <taxon>eudicotyledons</taxon>
        <taxon>Gunneridae</taxon>
        <taxon>Pentapetalae</taxon>
        <taxon>rosids</taxon>
        <taxon>malvids</taxon>
        <taxon>Malvales</taxon>
        <taxon>Malvaceae</taxon>
        <taxon>Byttnerioideae</taxon>
        <taxon>Theobroma</taxon>
    </lineage>
</organism>
<dbReference type="PANTHER" id="PTHR11439:SF483">
    <property type="entry name" value="PEPTIDE SYNTHASE GLIP-LIKE, PUTATIVE (AFU_ORTHOLOGUE AFUA_3G12920)-RELATED"/>
    <property type="match status" value="1"/>
</dbReference>
<evidence type="ECO:0000313" key="2">
    <source>
        <dbReference type="EMBL" id="EOY08988.1"/>
    </source>
</evidence>
<dbReference type="Pfam" id="PF07727">
    <property type="entry name" value="RVT_2"/>
    <property type="match status" value="1"/>
</dbReference>
<dbReference type="CDD" id="cd09272">
    <property type="entry name" value="RNase_HI_RT_Ty1"/>
    <property type="match status" value="1"/>
</dbReference>
<feature type="domain" description="Reverse transcriptase Ty1/copia-type" evidence="1">
    <location>
        <begin position="10"/>
        <end position="221"/>
    </location>
</feature>
<evidence type="ECO:0000259" key="1">
    <source>
        <dbReference type="Pfam" id="PF07727"/>
    </source>
</evidence>
<protein>
    <submittedName>
        <fullName evidence="2">Cysteine-rich RLK (RECEPTOR-like protein kinase) 8</fullName>
    </submittedName>
</protein>
<dbReference type="InterPro" id="IPR043502">
    <property type="entry name" value="DNA/RNA_pol_sf"/>
</dbReference>
<dbReference type="SUPFAM" id="SSF56672">
    <property type="entry name" value="DNA/RNA polymerases"/>
    <property type="match status" value="1"/>
</dbReference>
<dbReference type="EMBL" id="CM001883">
    <property type="protein sequence ID" value="EOY08988.1"/>
    <property type="molecule type" value="Genomic_DNA"/>
</dbReference>
<dbReference type="InParanoid" id="A0A061EWF0"/>
<keyword evidence="2" id="KW-0418">Kinase</keyword>
<name>A0A061EWF0_THECC</name>
<dbReference type="OMA" id="RTQRFEC"/>
<dbReference type="AlphaFoldDB" id="A0A061EWF0"/>
<dbReference type="STRING" id="3641.A0A061EWF0"/>
<evidence type="ECO:0000313" key="3">
    <source>
        <dbReference type="Proteomes" id="UP000026915"/>
    </source>
</evidence>
<gene>
    <name evidence="2" type="ORF">TCM_024325</name>
</gene>
<dbReference type="InterPro" id="IPR013103">
    <property type="entry name" value="RVT_2"/>
</dbReference>
<proteinExistence type="predicted"/>
<dbReference type="eggNOG" id="KOG0017">
    <property type="taxonomic scope" value="Eukaryota"/>
</dbReference>
<keyword evidence="2" id="KW-0808">Transferase</keyword>
<sequence length="425" mass="48776">MLNLDGSLNRCKARLVAKGYNQLPGVDYEETFAPVARYDTIRLLLALAAGLKWNVYHLDIKSAFLNGILEEEIYIEQPEGFELSSGENKVYKLHKALYGLKQAPRRWYSRINDHLIHRGFVKSQNEAILYTLESGNKLLLIVSLYVDDLLVTGNCEQALQNFKSHMQTKFEMSDLGLMRYFLGLEVHHLRTDIWLSQQNYISKVLKKFQMSDCKSVSTPSIANNKLCADSSNQLEDPSAYRRLIVCLLYICASRPDIQFSVAFLSRFMQAPTDQHMIAAKRIIRYLKKTEFYGIHYTKSVEFALCGYTNSDFARNSEDAKSTSSYLFTLGNGPFSWNSHKQSVVAQSLAESEYVAAAEAANQALWLRKLLADIKFEQKFPTDLFIHNKSFKSHEGMVFYSFHLKAGRTQRFECQELSKKLLSLYE</sequence>
<dbReference type="PANTHER" id="PTHR11439">
    <property type="entry name" value="GAG-POL-RELATED RETROTRANSPOSON"/>
    <property type="match status" value="1"/>
</dbReference>
<accession>A0A061EWF0</accession>
<keyword evidence="3" id="KW-1185">Reference proteome</keyword>
<dbReference type="HOGENOM" id="CLU_001650_21_3_1"/>
<dbReference type="Gramene" id="EOY08988">
    <property type="protein sequence ID" value="EOY08988"/>
    <property type="gene ID" value="TCM_024325"/>
</dbReference>
<reference evidence="2 3" key="1">
    <citation type="journal article" date="2013" name="Genome Biol.">
        <title>The genome sequence of the most widely cultivated cacao type and its use to identify candidate genes regulating pod color.</title>
        <authorList>
            <person name="Motamayor J.C."/>
            <person name="Mockaitis K."/>
            <person name="Schmutz J."/>
            <person name="Haiminen N."/>
            <person name="Iii D.L."/>
            <person name="Cornejo O."/>
            <person name="Findley S.D."/>
            <person name="Zheng P."/>
            <person name="Utro F."/>
            <person name="Royaert S."/>
            <person name="Saski C."/>
            <person name="Jenkins J."/>
            <person name="Podicheti R."/>
            <person name="Zhao M."/>
            <person name="Scheffler B.E."/>
            <person name="Stack J.C."/>
            <person name="Feltus F.A."/>
            <person name="Mustiga G.M."/>
            <person name="Amores F."/>
            <person name="Phillips W."/>
            <person name="Marelli J.P."/>
            <person name="May G.D."/>
            <person name="Shapiro H."/>
            <person name="Ma J."/>
            <person name="Bustamante C.D."/>
            <person name="Schnell R.J."/>
            <person name="Main D."/>
            <person name="Gilbert D."/>
            <person name="Parida L."/>
            <person name="Kuhn D.N."/>
        </authorList>
    </citation>
    <scope>NUCLEOTIDE SEQUENCE [LARGE SCALE GENOMIC DNA]</scope>
    <source>
        <strain evidence="3">cv. Matina 1-6</strain>
    </source>
</reference>
<dbReference type="Proteomes" id="UP000026915">
    <property type="component" value="Chromosome 5"/>
</dbReference>